<keyword evidence="4" id="KW-1185">Reference proteome</keyword>
<feature type="domain" description="C3H1-type" evidence="2">
    <location>
        <begin position="164"/>
        <end position="192"/>
    </location>
</feature>
<dbReference type="PANTHER" id="PTHR37543">
    <property type="entry name" value="CCCH ZINC FINGER DNA BINDING PROTEIN (AFU_ORTHOLOGUE AFUA_5G12760)"/>
    <property type="match status" value="1"/>
</dbReference>
<keyword evidence="1" id="KW-0479">Metal-binding</keyword>
<feature type="zinc finger region" description="C3H1-type" evidence="1">
    <location>
        <begin position="164"/>
        <end position="192"/>
    </location>
</feature>
<dbReference type="Proteomes" id="UP001357485">
    <property type="component" value="Unassembled WGS sequence"/>
</dbReference>
<dbReference type="Pfam" id="PF25543">
    <property type="entry name" value="zf-CCCH_tandem"/>
    <property type="match status" value="1"/>
</dbReference>
<evidence type="ECO:0000256" key="1">
    <source>
        <dbReference type="PROSITE-ProRule" id="PRU00723"/>
    </source>
</evidence>
<organism evidence="3 4">
    <name type="scientific">Cryomyces antarcticus</name>
    <dbReference type="NCBI Taxonomy" id="329879"/>
    <lineage>
        <taxon>Eukaryota</taxon>
        <taxon>Fungi</taxon>
        <taxon>Dikarya</taxon>
        <taxon>Ascomycota</taxon>
        <taxon>Pezizomycotina</taxon>
        <taxon>Dothideomycetes</taxon>
        <taxon>Dothideomycetes incertae sedis</taxon>
        <taxon>Cryomyces</taxon>
    </lineage>
</organism>
<feature type="non-terminal residue" evidence="3">
    <location>
        <position position="1"/>
    </location>
</feature>
<name>A0ABR0KRJ7_9PEZI</name>
<dbReference type="PANTHER" id="PTHR37543:SF1">
    <property type="entry name" value="CCCH ZINC FINGER DNA BINDING PROTEIN (AFU_ORTHOLOGUE AFUA_5G12760)"/>
    <property type="match status" value="1"/>
</dbReference>
<protein>
    <recommendedName>
        <fullName evidence="2">C3H1-type domain-containing protein</fullName>
    </recommendedName>
</protein>
<proteinExistence type="predicted"/>
<reference evidence="3 4" key="1">
    <citation type="submission" date="2023-08" db="EMBL/GenBank/DDBJ databases">
        <title>Black Yeasts Isolated from many extreme environments.</title>
        <authorList>
            <person name="Coleine C."/>
            <person name="Stajich J.E."/>
            <person name="Selbmann L."/>
        </authorList>
    </citation>
    <scope>NUCLEOTIDE SEQUENCE [LARGE SCALE GENOMIC DNA]</scope>
    <source>
        <strain evidence="3 4">CCFEE 536</strain>
    </source>
</reference>
<accession>A0ABR0KRJ7</accession>
<gene>
    <name evidence="3" type="ORF">LTR16_004823</name>
</gene>
<comment type="caution">
    <text evidence="3">The sequence shown here is derived from an EMBL/GenBank/DDBJ whole genome shotgun (WGS) entry which is preliminary data.</text>
</comment>
<evidence type="ECO:0000313" key="4">
    <source>
        <dbReference type="Proteomes" id="UP001357485"/>
    </source>
</evidence>
<dbReference type="EMBL" id="JAVRRA010025313">
    <property type="protein sequence ID" value="KAK5119391.1"/>
    <property type="molecule type" value="Genomic_DNA"/>
</dbReference>
<dbReference type="InterPro" id="IPR000571">
    <property type="entry name" value="Znf_CCCH"/>
</dbReference>
<evidence type="ECO:0000313" key="3">
    <source>
        <dbReference type="EMBL" id="KAK5119391.1"/>
    </source>
</evidence>
<dbReference type="InterPro" id="IPR057654">
    <property type="entry name" value="Znf-CCCH_tandem"/>
</dbReference>
<keyword evidence="1" id="KW-0862">Zinc</keyword>
<evidence type="ECO:0000259" key="2">
    <source>
        <dbReference type="PROSITE" id="PS50103"/>
    </source>
</evidence>
<dbReference type="PROSITE" id="PS50103">
    <property type="entry name" value="ZF_C3H1"/>
    <property type="match status" value="1"/>
</dbReference>
<keyword evidence="1" id="KW-0863">Zinc-finger</keyword>
<sequence>GVPFEKELADLSFKKTKFQTLFRTSKIDIHQQLEFVSDSPPVTYSTDTFPSTLNQTSGLVAPQLTNGLTVRGRVHEIQCTPTPTRTASVASTATSSQWPLLATGTWAAAAKNAPPFVPGQSTLSAAKTIAQTSSAPTQIPRNRKGQRIDPSLKGMYDKDEVARIKKMKMCNVHFLRKECPYGIGCTHTHSCKPTASELETLKLVARMASCVNGSECDDPKCMYGHRCPLPVPTTGSARGMGCLAGENCKFSKEMHNMDLNIVRFTKAT</sequence>